<evidence type="ECO:0000313" key="3">
    <source>
        <dbReference type="Proteomes" id="UP000325684"/>
    </source>
</evidence>
<feature type="chain" id="PRO_5024429356" description="Phosphate starvation-inducible protein PsiF" evidence="1">
    <location>
        <begin position="25"/>
        <end position="83"/>
    </location>
</feature>
<organism evidence="2 3">
    <name type="scientific">Microvirga brassicacearum</name>
    <dbReference type="NCBI Taxonomy" id="2580413"/>
    <lineage>
        <taxon>Bacteria</taxon>
        <taxon>Pseudomonadati</taxon>
        <taxon>Pseudomonadota</taxon>
        <taxon>Alphaproteobacteria</taxon>
        <taxon>Hyphomicrobiales</taxon>
        <taxon>Methylobacteriaceae</taxon>
        <taxon>Microvirga</taxon>
    </lineage>
</organism>
<dbReference type="OrthoDB" id="8001261at2"/>
<dbReference type="Proteomes" id="UP000325684">
    <property type="component" value="Unassembled WGS sequence"/>
</dbReference>
<evidence type="ECO:0000256" key="1">
    <source>
        <dbReference type="SAM" id="SignalP"/>
    </source>
</evidence>
<sequence>MTKRLLVSTLACALALSFALSAHAATEMKPKKEPSAAQMAARDRMTKCSAEWKAAKTGGKVEAGLKWPKFWSQCNTRLKAAKA</sequence>
<evidence type="ECO:0000313" key="2">
    <source>
        <dbReference type="EMBL" id="KAB0269496.1"/>
    </source>
</evidence>
<comment type="caution">
    <text evidence="2">The sequence shown here is derived from an EMBL/GenBank/DDBJ whole genome shotgun (WGS) entry which is preliminary data.</text>
</comment>
<feature type="signal peptide" evidence="1">
    <location>
        <begin position="1"/>
        <end position="24"/>
    </location>
</feature>
<dbReference type="RefSeq" id="WP_150941761.1">
    <property type="nucleotide sequence ID" value="NZ_VCMV01000002.1"/>
</dbReference>
<dbReference type="EMBL" id="VCMV01000002">
    <property type="protein sequence ID" value="KAB0269496.1"/>
    <property type="molecule type" value="Genomic_DNA"/>
</dbReference>
<evidence type="ECO:0008006" key="4">
    <source>
        <dbReference type="Google" id="ProtNLM"/>
    </source>
</evidence>
<accession>A0A5N3PID7</accession>
<keyword evidence="1" id="KW-0732">Signal</keyword>
<reference evidence="2 3" key="1">
    <citation type="journal article" date="2019" name="Microorganisms">
        <title>Genome Insights into the Novel Species Microvirga brassicacearum, a Rapeseed Endophyte with Biotechnological Potential.</title>
        <authorList>
            <person name="Jimenez-Gomez A."/>
            <person name="Saati-Santamaria Z."/>
            <person name="Igual J.M."/>
            <person name="Rivas R."/>
            <person name="Mateos P.F."/>
            <person name="Garcia-Fraile P."/>
        </authorList>
    </citation>
    <scope>NUCLEOTIDE SEQUENCE [LARGE SCALE GENOMIC DNA]</scope>
    <source>
        <strain evidence="2 3">CDVBN77</strain>
    </source>
</reference>
<protein>
    <recommendedName>
        <fullName evidence="4">Phosphate starvation-inducible protein PsiF</fullName>
    </recommendedName>
</protein>
<gene>
    <name evidence="2" type="ORF">FEZ63_00935</name>
</gene>
<name>A0A5N3PID7_9HYPH</name>
<keyword evidence="3" id="KW-1185">Reference proteome</keyword>
<dbReference type="AlphaFoldDB" id="A0A5N3PID7"/>
<proteinExistence type="predicted"/>